<sequence>MTTTEQQKSIVGPYPVPERFKEQLAIMPDSISAPIKEQLTLMPDSTVLEIYEGGHKTSVLYKTNAQSREANARQDSIRTENGSGNVLPIAKAKLGSQYMTEQGEVQTFSFGKLVEFQATGLIIVMIVIISIMILTYLMGYVVNKFVVPITTKKSAAPTAPAAPAQASVAPAQCSLDPNAPSVHPGFTNKQLQAFLSIAAISALDIHPGLTNEQLAMIFAVAAAEVLGSPVNVVKFKPQNSTEWAWTAQGRAELQTNGL</sequence>
<dbReference type="AlphaFoldDB" id="A0A1M6VM84"/>
<keyword evidence="1" id="KW-0812">Transmembrane</keyword>
<keyword evidence="3" id="KW-1185">Reference proteome</keyword>
<dbReference type="RefSeq" id="WP_073304827.1">
    <property type="nucleotide sequence ID" value="NZ_FRAW01000019.1"/>
</dbReference>
<keyword evidence="1" id="KW-0472">Membrane</keyword>
<evidence type="ECO:0000313" key="3">
    <source>
        <dbReference type="Proteomes" id="UP000184275"/>
    </source>
</evidence>
<evidence type="ECO:0000313" key="2">
    <source>
        <dbReference type="EMBL" id="SHK82474.1"/>
    </source>
</evidence>
<evidence type="ECO:0000256" key="1">
    <source>
        <dbReference type="SAM" id="Phobius"/>
    </source>
</evidence>
<name>A0A1M6VM84_9BACT</name>
<dbReference type="Proteomes" id="UP000184275">
    <property type="component" value="Unassembled WGS sequence"/>
</dbReference>
<keyword evidence="1" id="KW-1133">Transmembrane helix</keyword>
<dbReference type="EMBL" id="FRAW01000019">
    <property type="protein sequence ID" value="SHK82474.1"/>
    <property type="molecule type" value="Genomic_DNA"/>
</dbReference>
<organism evidence="2 3">
    <name type="scientific">Fibrobacter intestinalis</name>
    <dbReference type="NCBI Taxonomy" id="28122"/>
    <lineage>
        <taxon>Bacteria</taxon>
        <taxon>Pseudomonadati</taxon>
        <taxon>Fibrobacterota</taxon>
        <taxon>Fibrobacteria</taxon>
        <taxon>Fibrobacterales</taxon>
        <taxon>Fibrobacteraceae</taxon>
        <taxon>Fibrobacter</taxon>
    </lineage>
</organism>
<feature type="transmembrane region" description="Helical" evidence="1">
    <location>
        <begin position="118"/>
        <end position="142"/>
    </location>
</feature>
<proteinExistence type="predicted"/>
<protein>
    <submittedName>
        <fullName evidence="2">Oxaloacetate decarboxylase, gamma chain</fullName>
    </submittedName>
</protein>
<gene>
    <name evidence="2" type="ORF">SAMN05720469_11929</name>
</gene>
<reference evidence="3" key="1">
    <citation type="submission" date="2016-11" db="EMBL/GenBank/DDBJ databases">
        <authorList>
            <person name="Varghese N."/>
            <person name="Submissions S."/>
        </authorList>
    </citation>
    <scope>NUCLEOTIDE SEQUENCE [LARGE SCALE GENOMIC DNA]</scope>
    <source>
        <strain evidence="3">UWOS</strain>
    </source>
</reference>
<accession>A0A1M6VM84</accession>